<name>A0ABS0SZB4_9CAUL</name>
<dbReference type="Proteomes" id="UP000639859">
    <property type="component" value="Unassembled WGS sequence"/>
</dbReference>
<reference evidence="1 2" key="1">
    <citation type="submission" date="2020-11" db="EMBL/GenBank/DDBJ databases">
        <title>genome sequence of strain KACC 18849.</title>
        <authorList>
            <person name="Gao J."/>
            <person name="Zhang X."/>
        </authorList>
    </citation>
    <scope>NUCLEOTIDE SEQUENCE [LARGE SCALE GENOMIC DNA]</scope>
    <source>
        <strain evidence="1 2">KACC 18849</strain>
    </source>
</reference>
<organism evidence="1 2">
    <name type="scientific">Caulobacter hibisci</name>
    <dbReference type="NCBI Taxonomy" id="2035993"/>
    <lineage>
        <taxon>Bacteria</taxon>
        <taxon>Pseudomonadati</taxon>
        <taxon>Pseudomonadota</taxon>
        <taxon>Alphaproteobacteria</taxon>
        <taxon>Caulobacterales</taxon>
        <taxon>Caulobacteraceae</taxon>
        <taxon>Caulobacter</taxon>
    </lineage>
</organism>
<keyword evidence="2" id="KW-1185">Reference proteome</keyword>
<dbReference type="RefSeq" id="WP_198576132.1">
    <property type="nucleotide sequence ID" value="NZ_JADWOX010000006.1"/>
</dbReference>
<proteinExistence type="predicted"/>
<dbReference type="EMBL" id="JADWOX010000006">
    <property type="protein sequence ID" value="MBI1684210.1"/>
    <property type="molecule type" value="Genomic_DNA"/>
</dbReference>
<comment type="caution">
    <text evidence="1">The sequence shown here is derived from an EMBL/GenBank/DDBJ whole genome shotgun (WGS) entry which is preliminary data.</text>
</comment>
<accession>A0ABS0SZB4</accession>
<sequence>MTTARDLEYQAQYQRRLRAEARARGKGQLNALVPADLIDLLDRMKQARGLTNRNDALALLLREYFERGEPERNPAVSA</sequence>
<evidence type="ECO:0000313" key="1">
    <source>
        <dbReference type="EMBL" id="MBI1684210.1"/>
    </source>
</evidence>
<gene>
    <name evidence="1" type="ORF">I4Q42_11085</name>
</gene>
<protein>
    <submittedName>
        <fullName evidence="1">Ribbon-helix-helix protein, CopG family</fullName>
    </submittedName>
</protein>
<evidence type="ECO:0000313" key="2">
    <source>
        <dbReference type="Proteomes" id="UP000639859"/>
    </source>
</evidence>